<dbReference type="CDD" id="cd19498">
    <property type="entry name" value="RecA-like_HslU"/>
    <property type="match status" value="1"/>
</dbReference>
<dbReference type="InterPro" id="IPR003959">
    <property type="entry name" value="ATPase_AAA_core"/>
</dbReference>
<protein>
    <recommendedName>
        <fullName evidence="5">ATP-dependent protease ATPase subunit HslU</fullName>
    </recommendedName>
    <alternativeName>
        <fullName evidence="5">Unfoldase HslU</fullName>
    </alternativeName>
</protein>
<keyword evidence="3 5" id="KW-0067">ATP-binding</keyword>
<feature type="binding site" evidence="5">
    <location>
        <position position="21"/>
    </location>
    <ligand>
        <name>ATP</name>
        <dbReference type="ChEBI" id="CHEBI:30616"/>
    </ligand>
</feature>
<dbReference type="Pfam" id="PF00004">
    <property type="entry name" value="AAA"/>
    <property type="match status" value="1"/>
</dbReference>
<keyword evidence="2 5" id="KW-0547">Nucleotide-binding</keyword>
<dbReference type="InterPro" id="IPR027417">
    <property type="entry name" value="P-loop_NTPase"/>
</dbReference>
<comment type="subunit">
    <text evidence="5">A double ring-shaped homohexamer of HslV is capped on each side by a ring-shaped HslU homohexamer. The assembly of the HslU/HslV complex is dependent on binding of ATP.</text>
</comment>
<dbReference type="RefSeq" id="WP_301722986.1">
    <property type="nucleotide sequence ID" value="NZ_JAUJWV010000001.1"/>
</dbReference>
<evidence type="ECO:0000256" key="1">
    <source>
        <dbReference type="ARBA" id="ARBA00009771"/>
    </source>
</evidence>
<feature type="domain" description="Clp ATPase C-terminal" evidence="7">
    <location>
        <begin position="357"/>
        <end position="451"/>
    </location>
</feature>
<dbReference type="InterPro" id="IPR019489">
    <property type="entry name" value="Clp_ATPase_C"/>
</dbReference>
<evidence type="ECO:0000313" key="8">
    <source>
        <dbReference type="EMBL" id="MDN7241257.1"/>
    </source>
</evidence>
<comment type="caution">
    <text evidence="8">The sequence shown here is derived from an EMBL/GenBank/DDBJ whole genome shotgun (WGS) entry which is preliminary data.</text>
</comment>
<feature type="binding site" evidence="5">
    <location>
        <begin position="63"/>
        <end position="68"/>
    </location>
    <ligand>
        <name>ATP</name>
        <dbReference type="ChEBI" id="CHEBI:30616"/>
    </ligand>
</feature>
<evidence type="ECO:0000256" key="2">
    <source>
        <dbReference type="ARBA" id="ARBA00022741"/>
    </source>
</evidence>
<feature type="binding site" evidence="5">
    <location>
        <position position="278"/>
    </location>
    <ligand>
        <name>ATP</name>
        <dbReference type="ChEBI" id="CHEBI:30616"/>
    </ligand>
</feature>
<evidence type="ECO:0000256" key="3">
    <source>
        <dbReference type="ARBA" id="ARBA00022840"/>
    </source>
</evidence>
<dbReference type="InterPro" id="IPR004491">
    <property type="entry name" value="HslU"/>
</dbReference>
<dbReference type="EMBL" id="JAUJWV010000001">
    <property type="protein sequence ID" value="MDN7241257.1"/>
    <property type="molecule type" value="Genomic_DNA"/>
</dbReference>
<sequence length="465" mass="52321">MKTQTDLTPRQITDHLDRYIVGQKDAKRSIAIALRNRYRRSRLEEELRDEVIPKNILMIGPTGVGKTEIARRIARLTGAPFIKVEATKFTEVGYVGRDVESMVRDLVEAAVRIVKEERFEAVKGQAEAAANERIVKLLAPSLKKKQTNQNPLEMLFGQKMDQEDDDATAEVEVRVKRREIAGDLKAGKLEDEWITVEVFENMPSMFDALQGSGMEQMGANMQDALSSLMPKKKKKRKLQVKEARRILTAEEAAKLVDDEEVASEAIQRSEQQGIIFIDEMDKIASKNSSSSADVSREGVQRDILPIVEGSTVGTKYGAVKTDYMLFVAAGAFHMTKPSDLIPELQGRFPIRVELQKLEVGDFVKILTEPKHSLINQYKALLETEGVMVNFTDAAITRLAEIAYEVNQDTDNIGARRLHTILERLLEDLSFEASEISPTQIDITPQYVNEKLENVAKNKDLSQFIL</sequence>
<dbReference type="Proteomes" id="UP001172055">
    <property type="component" value="Unassembled WGS sequence"/>
</dbReference>
<comment type="function">
    <text evidence="5">ATPase subunit of a proteasome-like degradation complex; this subunit has chaperone activity. The binding of ATP and its subsequent hydrolysis by HslU are essential for unfolding of protein substrates subsequently hydrolyzed by HslV. HslU recognizes the N-terminal part of its protein substrates and unfolds these before they are guided to HslV for hydrolysis.</text>
</comment>
<evidence type="ECO:0000256" key="4">
    <source>
        <dbReference type="ARBA" id="ARBA00023186"/>
    </source>
</evidence>
<dbReference type="GO" id="GO:0016787">
    <property type="term" value="F:hydrolase activity"/>
    <property type="evidence" value="ECO:0007669"/>
    <property type="project" value="UniProtKB-KW"/>
</dbReference>
<evidence type="ECO:0000259" key="7">
    <source>
        <dbReference type="SMART" id="SM01086"/>
    </source>
</evidence>
<feature type="binding site" evidence="5">
    <location>
        <position position="415"/>
    </location>
    <ligand>
        <name>ATP</name>
        <dbReference type="ChEBI" id="CHEBI:30616"/>
    </ligand>
</feature>
<keyword evidence="9" id="KW-1185">Reference proteome</keyword>
<accession>A0ABT8N032</accession>
<reference evidence="8 9" key="1">
    <citation type="submission" date="2023-06" db="EMBL/GenBank/DDBJ databases">
        <title>Novel species in genus Planococcus.</title>
        <authorList>
            <person name="Ning S."/>
        </authorList>
    </citation>
    <scope>NUCLEOTIDE SEQUENCE [LARGE SCALE GENOMIC DNA]</scope>
    <source>
        <strain evidence="8 9">N028</strain>
    </source>
</reference>
<proteinExistence type="inferred from homology"/>
<dbReference type="Pfam" id="PF07724">
    <property type="entry name" value="AAA_2"/>
    <property type="match status" value="1"/>
</dbReference>
<dbReference type="NCBIfam" id="NF003544">
    <property type="entry name" value="PRK05201.1"/>
    <property type="match status" value="1"/>
</dbReference>
<dbReference type="Gene3D" id="1.10.8.60">
    <property type="match status" value="1"/>
</dbReference>
<dbReference type="SMART" id="SM01086">
    <property type="entry name" value="ClpB_D2-small"/>
    <property type="match status" value="1"/>
</dbReference>
<dbReference type="HAMAP" id="MF_00249">
    <property type="entry name" value="HslU"/>
    <property type="match status" value="1"/>
</dbReference>
<feature type="domain" description="AAA+ ATPase" evidence="6">
    <location>
        <begin position="52"/>
        <end position="358"/>
    </location>
</feature>
<evidence type="ECO:0000256" key="5">
    <source>
        <dbReference type="HAMAP-Rule" id="MF_00249"/>
    </source>
</evidence>
<comment type="similarity">
    <text evidence="1 5">Belongs to the ClpX chaperone family. HslU subfamily.</text>
</comment>
<keyword evidence="4 5" id="KW-0143">Chaperone</keyword>
<dbReference type="InterPro" id="IPR003593">
    <property type="entry name" value="AAA+_ATPase"/>
</dbReference>
<dbReference type="NCBIfam" id="TIGR00390">
    <property type="entry name" value="hslU"/>
    <property type="match status" value="1"/>
</dbReference>
<dbReference type="SUPFAM" id="SSF52540">
    <property type="entry name" value="P-loop containing nucleoside triphosphate hydrolases"/>
    <property type="match status" value="1"/>
</dbReference>
<dbReference type="Gene3D" id="3.40.50.300">
    <property type="entry name" value="P-loop containing nucleotide triphosphate hydrolases"/>
    <property type="match status" value="2"/>
</dbReference>
<feature type="binding site" evidence="5">
    <location>
        <position position="343"/>
    </location>
    <ligand>
        <name>ATP</name>
        <dbReference type="ChEBI" id="CHEBI:30616"/>
    </ligand>
</feature>
<gene>
    <name evidence="5 8" type="primary">hslU</name>
    <name evidence="8" type="ORF">QWY14_05610</name>
</gene>
<dbReference type="InterPro" id="IPR050052">
    <property type="entry name" value="ATP-dep_Clp_protease_ClpX"/>
</dbReference>
<comment type="subcellular location">
    <subcellularLocation>
        <location evidence="5">Cytoplasm</location>
    </subcellularLocation>
</comment>
<organism evidence="8 9">
    <name type="scientific">Planococcus shixiaomingii</name>
    <dbReference type="NCBI Taxonomy" id="3058393"/>
    <lineage>
        <taxon>Bacteria</taxon>
        <taxon>Bacillati</taxon>
        <taxon>Bacillota</taxon>
        <taxon>Bacilli</taxon>
        <taxon>Bacillales</taxon>
        <taxon>Caryophanaceae</taxon>
        <taxon>Planococcus</taxon>
    </lineage>
</organism>
<dbReference type="PANTHER" id="PTHR48102:SF3">
    <property type="entry name" value="ATP-DEPENDENT PROTEASE ATPASE SUBUNIT HSLU"/>
    <property type="match status" value="1"/>
</dbReference>
<keyword evidence="8" id="KW-0378">Hydrolase</keyword>
<dbReference type="PANTHER" id="PTHR48102">
    <property type="entry name" value="ATP-DEPENDENT CLP PROTEASE ATP-BINDING SUBUNIT CLPX-LIKE, MITOCHONDRIAL-RELATED"/>
    <property type="match status" value="1"/>
</dbReference>
<name>A0ABT8N032_9BACL</name>
<evidence type="ECO:0000259" key="6">
    <source>
        <dbReference type="SMART" id="SM00382"/>
    </source>
</evidence>
<keyword evidence="5" id="KW-0963">Cytoplasm</keyword>
<evidence type="ECO:0000313" key="9">
    <source>
        <dbReference type="Proteomes" id="UP001172055"/>
    </source>
</evidence>
<dbReference type="SMART" id="SM00382">
    <property type="entry name" value="AAA"/>
    <property type="match status" value="1"/>
</dbReference>